<feature type="transmembrane region" description="Helical" evidence="2">
    <location>
        <begin position="38"/>
        <end position="61"/>
    </location>
</feature>
<dbReference type="EMBL" id="KB908844">
    <property type="protein sequence ID" value="EOA82759.1"/>
    <property type="molecule type" value="Genomic_DNA"/>
</dbReference>
<dbReference type="AlphaFoldDB" id="R0JZ66"/>
<accession>R0JZ66</accession>
<gene>
    <name evidence="3" type="ORF">SETTUDRAFT_22725</name>
</gene>
<feature type="region of interest" description="Disordered" evidence="1">
    <location>
        <begin position="1"/>
        <end position="21"/>
    </location>
</feature>
<proteinExistence type="predicted"/>
<reference evidence="3 4" key="2">
    <citation type="journal article" date="2013" name="PLoS Genet.">
        <title>Comparative genome structure, secondary metabolite, and effector coding capacity across Cochliobolus pathogens.</title>
        <authorList>
            <person name="Condon B.J."/>
            <person name="Leng Y."/>
            <person name="Wu D."/>
            <person name="Bushley K.E."/>
            <person name="Ohm R.A."/>
            <person name="Otillar R."/>
            <person name="Martin J."/>
            <person name="Schackwitz W."/>
            <person name="Grimwood J."/>
            <person name="MohdZainudin N."/>
            <person name="Xue C."/>
            <person name="Wang R."/>
            <person name="Manning V.A."/>
            <person name="Dhillon B."/>
            <person name="Tu Z.J."/>
            <person name="Steffenson B.J."/>
            <person name="Salamov A."/>
            <person name="Sun H."/>
            <person name="Lowry S."/>
            <person name="LaButti K."/>
            <person name="Han J."/>
            <person name="Copeland A."/>
            <person name="Lindquist E."/>
            <person name="Barry K."/>
            <person name="Schmutz J."/>
            <person name="Baker S.E."/>
            <person name="Ciuffetti L.M."/>
            <person name="Grigoriev I.V."/>
            <person name="Zhong S."/>
            <person name="Turgeon B.G."/>
        </authorList>
    </citation>
    <scope>NUCLEOTIDE SEQUENCE [LARGE SCALE GENOMIC DNA]</scope>
    <source>
        <strain evidence="4">28A</strain>
    </source>
</reference>
<keyword evidence="2" id="KW-0472">Membrane</keyword>
<dbReference type="Proteomes" id="UP000016935">
    <property type="component" value="Unassembled WGS sequence"/>
</dbReference>
<evidence type="ECO:0000256" key="1">
    <source>
        <dbReference type="SAM" id="MobiDB-lite"/>
    </source>
</evidence>
<feature type="compositionally biased region" description="Polar residues" evidence="1">
    <location>
        <begin position="116"/>
        <end position="135"/>
    </location>
</feature>
<evidence type="ECO:0000256" key="2">
    <source>
        <dbReference type="SAM" id="Phobius"/>
    </source>
</evidence>
<feature type="compositionally biased region" description="Polar residues" evidence="1">
    <location>
        <begin position="1"/>
        <end position="17"/>
    </location>
</feature>
<keyword evidence="4" id="KW-1185">Reference proteome</keyword>
<dbReference type="GeneID" id="19402601"/>
<keyword evidence="2" id="KW-1133">Transmembrane helix</keyword>
<reference evidence="3 4" key="1">
    <citation type="journal article" date="2012" name="PLoS Pathog.">
        <title>Diverse lifestyles and strategies of plant pathogenesis encoded in the genomes of eighteen Dothideomycetes fungi.</title>
        <authorList>
            <person name="Ohm R.A."/>
            <person name="Feau N."/>
            <person name="Henrissat B."/>
            <person name="Schoch C.L."/>
            <person name="Horwitz B.A."/>
            <person name="Barry K.W."/>
            <person name="Condon B.J."/>
            <person name="Copeland A.C."/>
            <person name="Dhillon B."/>
            <person name="Glaser F."/>
            <person name="Hesse C.N."/>
            <person name="Kosti I."/>
            <person name="LaButti K."/>
            <person name="Lindquist E.A."/>
            <person name="Lucas S."/>
            <person name="Salamov A.A."/>
            <person name="Bradshaw R.E."/>
            <person name="Ciuffetti L."/>
            <person name="Hamelin R.C."/>
            <person name="Kema G.H.J."/>
            <person name="Lawrence C."/>
            <person name="Scott J.A."/>
            <person name="Spatafora J.W."/>
            <person name="Turgeon B.G."/>
            <person name="de Wit P.J.G.M."/>
            <person name="Zhong S."/>
            <person name="Goodwin S.B."/>
            <person name="Grigoriev I.V."/>
        </authorList>
    </citation>
    <scope>NUCLEOTIDE SEQUENCE [LARGE SCALE GENOMIC DNA]</scope>
    <source>
        <strain evidence="4">28A</strain>
    </source>
</reference>
<evidence type="ECO:0000313" key="4">
    <source>
        <dbReference type="Proteomes" id="UP000016935"/>
    </source>
</evidence>
<sequence>MSFPTDISSNGPSSDFQETSDKMRDDFNSAVDNQQRTIAIGVGVGVGVFVLFVAIAMFLFWRHSKKRKQRLNENAKRINEQTQFAGQPNPYHANGHPAYGQQAWAPKAEMDGQGRSGQYQEMNAHTANSPYQSGQVVEAEAKPDAQEMPAGYRQ</sequence>
<organism evidence="3 4">
    <name type="scientific">Exserohilum turcicum (strain 28A)</name>
    <name type="common">Northern leaf blight fungus</name>
    <name type="synonym">Setosphaeria turcica</name>
    <dbReference type="NCBI Taxonomy" id="671987"/>
    <lineage>
        <taxon>Eukaryota</taxon>
        <taxon>Fungi</taxon>
        <taxon>Dikarya</taxon>
        <taxon>Ascomycota</taxon>
        <taxon>Pezizomycotina</taxon>
        <taxon>Dothideomycetes</taxon>
        <taxon>Pleosporomycetidae</taxon>
        <taxon>Pleosporales</taxon>
        <taxon>Pleosporineae</taxon>
        <taxon>Pleosporaceae</taxon>
        <taxon>Exserohilum</taxon>
    </lineage>
</organism>
<dbReference type="HOGENOM" id="CLU_1816775_0_0_1"/>
<protein>
    <submittedName>
        <fullName evidence="3">Uncharacterized protein</fullName>
    </submittedName>
</protein>
<name>R0JZ66_EXST2</name>
<feature type="region of interest" description="Disordered" evidence="1">
    <location>
        <begin position="83"/>
        <end position="154"/>
    </location>
</feature>
<dbReference type="OrthoDB" id="3693620at2759"/>
<dbReference type="RefSeq" id="XP_008029381.1">
    <property type="nucleotide sequence ID" value="XM_008031190.1"/>
</dbReference>
<keyword evidence="2" id="KW-0812">Transmembrane</keyword>
<evidence type="ECO:0000313" key="3">
    <source>
        <dbReference type="EMBL" id="EOA82759.1"/>
    </source>
</evidence>